<evidence type="ECO:0000313" key="3">
    <source>
        <dbReference type="Proteomes" id="UP000199608"/>
    </source>
</evidence>
<dbReference type="Proteomes" id="UP000199608">
    <property type="component" value="Unassembled WGS sequence"/>
</dbReference>
<dbReference type="InterPro" id="IPR012902">
    <property type="entry name" value="N_methyl_site"/>
</dbReference>
<protein>
    <submittedName>
        <fullName evidence="2">General secretion pathway protein J</fullName>
    </submittedName>
</protein>
<dbReference type="Pfam" id="PF07963">
    <property type="entry name" value="N_methyl"/>
    <property type="match status" value="1"/>
</dbReference>
<name>A0A1H2DPC9_9BACT</name>
<dbReference type="AlphaFoldDB" id="A0A1H2DPC9"/>
<sequence length="245" mass="27782">MTKSKMTRSNRHKGFTLIEVLVAVTIFGIAVSTLFASFNIIISHIDPINTGLDDYEMAQAAMDRIKKDLMSLCLTQDPVYRPPDMEGSDDPDRFRFVSKTISLDGNSYTQLRFASFEHIAFNRGQQSRIGIINYYVESLENGTIVLKRSDIGSVFFDDSLENKTKHDPLLCERVKAFELIFIDQDGKSHEDWDSDSSDFDYATPYAIRIKLVIQKPGRSGEKSGERSNSFSTTLVLPLIREKNES</sequence>
<keyword evidence="3" id="KW-1185">Reference proteome</keyword>
<gene>
    <name evidence="2" type="ORF">SAMN04487931_101314</name>
</gene>
<reference evidence="3" key="1">
    <citation type="submission" date="2016-10" db="EMBL/GenBank/DDBJ databases">
        <authorList>
            <person name="Varghese N."/>
            <person name="Submissions S."/>
        </authorList>
    </citation>
    <scope>NUCLEOTIDE SEQUENCE [LARGE SCALE GENOMIC DNA]</scope>
    <source>
        <strain evidence="3">DSM 3384</strain>
    </source>
</reference>
<feature type="transmembrane region" description="Helical" evidence="1">
    <location>
        <begin position="20"/>
        <end position="42"/>
    </location>
</feature>
<accession>A0A1H2DPC9</accession>
<evidence type="ECO:0000313" key="2">
    <source>
        <dbReference type="EMBL" id="SDT84591.1"/>
    </source>
</evidence>
<organism evidence="2 3">
    <name type="scientific">Desulfobacula phenolica</name>
    <dbReference type="NCBI Taxonomy" id="90732"/>
    <lineage>
        <taxon>Bacteria</taxon>
        <taxon>Pseudomonadati</taxon>
        <taxon>Thermodesulfobacteriota</taxon>
        <taxon>Desulfobacteria</taxon>
        <taxon>Desulfobacterales</taxon>
        <taxon>Desulfobacteraceae</taxon>
        <taxon>Desulfobacula</taxon>
    </lineage>
</organism>
<dbReference type="EMBL" id="FNLL01000001">
    <property type="protein sequence ID" value="SDT84591.1"/>
    <property type="molecule type" value="Genomic_DNA"/>
</dbReference>
<proteinExistence type="predicted"/>
<dbReference type="SUPFAM" id="SSF54523">
    <property type="entry name" value="Pili subunits"/>
    <property type="match status" value="1"/>
</dbReference>
<keyword evidence="1" id="KW-0472">Membrane</keyword>
<dbReference type="NCBIfam" id="TIGR02532">
    <property type="entry name" value="IV_pilin_GFxxxE"/>
    <property type="match status" value="1"/>
</dbReference>
<keyword evidence="1" id="KW-1133">Transmembrane helix</keyword>
<dbReference type="InterPro" id="IPR045584">
    <property type="entry name" value="Pilin-like"/>
</dbReference>
<evidence type="ECO:0000256" key="1">
    <source>
        <dbReference type="SAM" id="Phobius"/>
    </source>
</evidence>
<dbReference type="PROSITE" id="PS00409">
    <property type="entry name" value="PROKAR_NTER_METHYL"/>
    <property type="match status" value="1"/>
</dbReference>
<keyword evidence="1" id="KW-0812">Transmembrane</keyword>
<dbReference type="RefSeq" id="WP_092229762.1">
    <property type="nucleotide sequence ID" value="NZ_FNLL01000001.1"/>
</dbReference>